<comment type="caution">
    <text evidence="5">The sequence shown here is derived from an EMBL/GenBank/DDBJ whole genome shotgun (WGS) entry which is preliminary data.</text>
</comment>
<dbReference type="InterPro" id="IPR002018">
    <property type="entry name" value="CarbesteraseB"/>
</dbReference>
<evidence type="ECO:0000256" key="3">
    <source>
        <dbReference type="RuleBase" id="RU361235"/>
    </source>
</evidence>
<dbReference type="Proteomes" id="UP001165085">
    <property type="component" value="Unassembled WGS sequence"/>
</dbReference>
<keyword evidence="3" id="KW-0732">Signal</keyword>
<dbReference type="PROSITE" id="PS00941">
    <property type="entry name" value="CARBOXYLESTERASE_B_2"/>
    <property type="match status" value="1"/>
</dbReference>
<evidence type="ECO:0000259" key="4">
    <source>
        <dbReference type="Pfam" id="PF00135"/>
    </source>
</evidence>
<evidence type="ECO:0000313" key="6">
    <source>
        <dbReference type="Proteomes" id="UP001165085"/>
    </source>
</evidence>
<dbReference type="Pfam" id="PF00135">
    <property type="entry name" value="COesterase"/>
    <property type="match status" value="1"/>
</dbReference>
<evidence type="ECO:0000256" key="2">
    <source>
        <dbReference type="ARBA" id="ARBA00022801"/>
    </source>
</evidence>
<dbReference type="GO" id="GO:0016787">
    <property type="term" value="F:hydrolase activity"/>
    <property type="evidence" value="ECO:0007669"/>
    <property type="project" value="UniProtKB-KW"/>
</dbReference>
<feature type="chain" id="PRO_5041013118" description="Carboxylic ester hydrolase" evidence="3">
    <location>
        <begin position="24"/>
        <end position="594"/>
    </location>
</feature>
<dbReference type="InterPro" id="IPR019819">
    <property type="entry name" value="Carboxylesterase_B_CS"/>
</dbReference>
<protein>
    <recommendedName>
        <fullName evidence="3">Carboxylic ester hydrolase</fullName>
        <ecNumber evidence="3">3.1.1.-</ecNumber>
    </recommendedName>
</protein>
<evidence type="ECO:0000313" key="5">
    <source>
        <dbReference type="EMBL" id="GMH68067.1"/>
    </source>
</evidence>
<name>A0A9W7A986_9STRA</name>
<feature type="signal peptide" evidence="3">
    <location>
        <begin position="1"/>
        <end position="23"/>
    </location>
</feature>
<dbReference type="PROSITE" id="PS00122">
    <property type="entry name" value="CARBOXYLESTERASE_B_1"/>
    <property type="match status" value="1"/>
</dbReference>
<dbReference type="SUPFAM" id="SSF53474">
    <property type="entry name" value="alpha/beta-Hydrolases"/>
    <property type="match status" value="1"/>
</dbReference>
<dbReference type="PANTHER" id="PTHR11559">
    <property type="entry name" value="CARBOXYLESTERASE"/>
    <property type="match status" value="1"/>
</dbReference>
<dbReference type="EMBL" id="BRXY01000122">
    <property type="protein sequence ID" value="GMH68067.1"/>
    <property type="molecule type" value="Genomic_DNA"/>
</dbReference>
<feature type="domain" description="Carboxylesterase type B" evidence="4">
    <location>
        <begin position="38"/>
        <end position="584"/>
    </location>
</feature>
<gene>
    <name evidence="5" type="ORF">TrST_g11423</name>
</gene>
<dbReference type="InterPro" id="IPR029058">
    <property type="entry name" value="AB_hydrolase_fold"/>
</dbReference>
<reference evidence="6" key="1">
    <citation type="journal article" date="2023" name="Commun. Biol.">
        <title>Genome analysis of Parmales, the sister group of diatoms, reveals the evolutionary specialization of diatoms from phago-mixotrophs to photoautotrophs.</title>
        <authorList>
            <person name="Ban H."/>
            <person name="Sato S."/>
            <person name="Yoshikawa S."/>
            <person name="Yamada K."/>
            <person name="Nakamura Y."/>
            <person name="Ichinomiya M."/>
            <person name="Sato N."/>
            <person name="Blanc-Mathieu R."/>
            <person name="Endo H."/>
            <person name="Kuwata A."/>
            <person name="Ogata H."/>
        </authorList>
    </citation>
    <scope>NUCLEOTIDE SEQUENCE [LARGE SCALE GENOMIC DNA]</scope>
    <source>
        <strain evidence="6">NIES 3701</strain>
    </source>
</reference>
<sequence length="594" mass="66199">MTMSNRFFNLIFLFLALAPRSSADLFNHPHTSLPTTGQDVKGKYVDNAAVFHGLSYATPPLNDLRFAPPQALDLEAQTEPIDATHYPSMCPQFSFTKNIHLGDEDCLYLSVYVPKNKDSDFNNNKAFPPSKPLPVMFWIFGGAFVLGDNQEFGWYDGENLAHNEDVVIVAANYRVGAFGFLAHEAFQAEGDSKTVGNYGIQDQRMALQWIQDNIAAFGGDPEKVTIFGQSAGGMSVCTLFSNPVNEGLFQRAIMQSGTCNSPEFYQTLPNALDFGHTYSEIVGCDSDADYGDYISCMRGKSTSEIMYGIFKAWEDFRHAEPGTVDVLSNSTYGFDEMIGMASSFLPVLAPLMPFGPVIDGVDVGMPLLPYDSISQGLHNKVPFMAGTTSNEGSIFLPMIPSVIKGVNHLPLKEDQVPVILHHVLDPIIGVNGVDDALPRLLEIYNINDYENVDAQIRRILRDYMFTCSTRRAIREVTSGGGSAFMYQFNYMNKWLDFKLMGDYHTSEIYFVFDNPWPPIVHHFSRDDKEMVGVMQGFWGNFAKSGNPNGEDSALEWKEWSSSGEEYVEFNSPSVGKERLASDACDYHDEILGYK</sequence>
<keyword evidence="2 3" id="KW-0378">Hydrolase</keyword>
<dbReference type="EC" id="3.1.1.-" evidence="3"/>
<organism evidence="5 6">
    <name type="scientific">Triparma strigata</name>
    <dbReference type="NCBI Taxonomy" id="1606541"/>
    <lineage>
        <taxon>Eukaryota</taxon>
        <taxon>Sar</taxon>
        <taxon>Stramenopiles</taxon>
        <taxon>Ochrophyta</taxon>
        <taxon>Bolidophyceae</taxon>
        <taxon>Parmales</taxon>
        <taxon>Triparmaceae</taxon>
        <taxon>Triparma</taxon>
    </lineage>
</organism>
<dbReference type="Gene3D" id="3.40.50.1820">
    <property type="entry name" value="alpha/beta hydrolase"/>
    <property type="match status" value="1"/>
</dbReference>
<dbReference type="AlphaFoldDB" id="A0A9W7A986"/>
<accession>A0A9W7A986</accession>
<proteinExistence type="inferred from homology"/>
<dbReference type="OrthoDB" id="408631at2759"/>
<comment type="similarity">
    <text evidence="1 3">Belongs to the type-B carboxylesterase/lipase family.</text>
</comment>
<dbReference type="InterPro" id="IPR019826">
    <property type="entry name" value="Carboxylesterase_B_AS"/>
</dbReference>
<dbReference type="InterPro" id="IPR050309">
    <property type="entry name" value="Type-B_Carboxylest/Lipase"/>
</dbReference>
<evidence type="ECO:0000256" key="1">
    <source>
        <dbReference type="ARBA" id="ARBA00005964"/>
    </source>
</evidence>
<keyword evidence="6" id="KW-1185">Reference proteome</keyword>